<protein>
    <recommendedName>
        <fullName evidence="4">Plasmid stabilization protein</fullName>
    </recommendedName>
</protein>
<gene>
    <name evidence="2" type="ORF">HEK616_26310</name>
</gene>
<dbReference type="RefSeq" id="WP_261953076.1">
    <property type="nucleotide sequence ID" value="NZ_AP026073.1"/>
</dbReference>
<feature type="region of interest" description="Disordered" evidence="1">
    <location>
        <begin position="1"/>
        <end position="108"/>
    </location>
</feature>
<evidence type="ECO:0000313" key="2">
    <source>
        <dbReference type="EMBL" id="BDM69144.1"/>
    </source>
</evidence>
<name>A0ABN6QSJ3_STRNI</name>
<proteinExistence type="predicted"/>
<feature type="compositionally biased region" description="Basic and acidic residues" evidence="1">
    <location>
        <begin position="81"/>
        <end position="108"/>
    </location>
</feature>
<reference evidence="2" key="1">
    <citation type="submission" date="2022-06" db="EMBL/GenBank/DDBJ databases">
        <title>Complete genome sequence of Streptomyces nigrescens HEK616.</title>
        <authorList>
            <person name="Asamizu S."/>
            <person name="Onaka H."/>
        </authorList>
    </citation>
    <scope>NUCLEOTIDE SEQUENCE</scope>
    <source>
        <strain evidence="2">HEK616</strain>
    </source>
</reference>
<feature type="compositionally biased region" description="Basic and acidic residues" evidence="1">
    <location>
        <begin position="11"/>
        <end position="47"/>
    </location>
</feature>
<organism evidence="2 3">
    <name type="scientific">Streptomyces nigrescens</name>
    <dbReference type="NCBI Taxonomy" id="1920"/>
    <lineage>
        <taxon>Bacteria</taxon>
        <taxon>Bacillati</taxon>
        <taxon>Actinomycetota</taxon>
        <taxon>Actinomycetes</taxon>
        <taxon>Kitasatosporales</taxon>
        <taxon>Streptomycetaceae</taxon>
        <taxon>Streptomyces</taxon>
    </lineage>
</organism>
<dbReference type="EMBL" id="AP026073">
    <property type="protein sequence ID" value="BDM69144.1"/>
    <property type="molecule type" value="Genomic_DNA"/>
</dbReference>
<dbReference type="Proteomes" id="UP001059597">
    <property type="component" value="Chromosome"/>
</dbReference>
<evidence type="ECO:0008006" key="4">
    <source>
        <dbReference type="Google" id="ProtNLM"/>
    </source>
</evidence>
<feature type="compositionally biased region" description="Basic residues" evidence="1">
    <location>
        <begin position="1"/>
        <end position="10"/>
    </location>
</feature>
<keyword evidence="3" id="KW-1185">Reference proteome</keyword>
<sequence>MPAGSSKKRERQYEHIKESAEQRGESTKRAKEIAARTVNKERARSGESETASKVSLRDKKSAPQRGGERSHRGAQGPTKDQLYEEAKKRNIDGRSSMNKDELRKALGR</sequence>
<feature type="compositionally biased region" description="Basic and acidic residues" evidence="1">
    <location>
        <begin position="55"/>
        <end position="71"/>
    </location>
</feature>
<accession>A0ABN6QSJ3</accession>
<evidence type="ECO:0000313" key="3">
    <source>
        <dbReference type="Proteomes" id="UP001059597"/>
    </source>
</evidence>
<evidence type="ECO:0000256" key="1">
    <source>
        <dbReference type="SAM" id="MobiDB-lite"/>
    </source>
</evidence>